<reference evidence="3 4" key="1">
    <citation type="journal article" date="2010" name="BMC Genomics">
        <title>Genome analysis and comparative genomics of a Giardia intestinalis assemblage E isolate.</title>
        <authorList>
            <person name="Jerlstrom-Hultqvist J."/>
            <person name="Franzen O."/>
            <person name="Ankarklev J."/>
            <person name="Xu F."/>
            <person name="Nohynkova E."/>
            <person name="Andersson J.O."/>
            <person name="Svard S.G."/>
            <person name="Andersson B."/>
        </authorList>
    </citation>
    <scope>NUCLEOTIDE SEQUENCE [LARGE SCALE GENOMIC DNA]</scope>
    <source>
        <strain evidence="3 4">P15</strain>
    </source>
</reference>
<dbReference type="OrthoDB" id="10254451at2759"/>
<dbReference type="EMBL" id="ACVC01000053">
    <property type="protein sequence ID" value="EFO64984.1"/>
    <property type="molecule type" value="Genomic_DNA"/>
</dbReference>
<dbReference type="AlphaFoldDB" id="E1EXR3"/>
<dbReference type="OMA" id="APDIHYH"/>
<accession>E1EXR3</accession>
<evidence type="ECO:0000256" key="2">
    <source>
        <dbReference type="SAM" id="MobiDB-lite"/>
    </source>
</evidence>
<dbReference type="Proteomes" id="UP000008974">
    <property type="component" value="Unassembled WGS sequence"/>
</dbReference>
<organism evidence="3 4">
    <name type="scientific">Giardia intestinalis (strain P15)</name>
    <name type="common">Giardia lamblia</name>
    <dbReference type="NCBI Taxonomy" id="658858"/>
    <lineage>
        <taxon>Eukaryota</taxon>
        <taxon>Metamonada</taxon>
        <taxon>Diplomonadida</taxon>
        <taxon>Hexamitidae</taxon>
        <taxon>Giardiinae</taxon>
        <taxon>Giardia</taxon>
    </lineage>
</organism>
<protein>
    <submittedName>
        <fullName evidence="3">Uncharacterized protein</fullName>
    </submittedName>
</protein>
<sequence length="354" mass="39699">MAINSLCFGNIDRTGLISYEAGFPLTYIDPQAPIANTENFEQYQTDLLTPQEQCILKQYNTMENLTKLQRARDLEEKRQKLNLQLSNRRTKSSFSNIAERYRRERIQTARKYEGCLLRSRASSPGETASAPEGYPIFESQPEPISECSLHSSVTGPSPARWQHVSSLNRSLYLHEDLSVSCPSPCYSPKLCSLRTYHLASLQRARMRKNNEINGSLLHTPVGQHSNNYIYVMDHLAPDIHYHSWRSKQSLSDTNNIREHALPAPSSDKLANNSALSPAIHVTQKQAKWGSPRKGLSSTSSVKLPQLGGKQRKASFGLSPMHPVTQNLPADSADMLTVKAIDQSDLKLEDLVLPN</sequence>
<keyword evidence="1" id="KW-0175">Coiled coil</keyword>
<feature type="region of interest" description="Disordered" evidence="2">
    <location>
        <begin position="282"/>
        <end position="320"/>
    </location>
</feature>
<name>E1EXR3_GIAIA</name>
<comment type="caution">
    <text evidence="3">The sequence shown here is derived from an EMBL/GenBank/DDBJ whole genome shotgun (WGS) entry which is preliminary data.</text>
</comment>
<proteinExistence type="predicted"/>
<dbReference type="VEuPathDB" id="GiardiaDB:GLP15_373"/>
<evidence type="ECO:0000313" key="3">
    <source>
        <dbReference type="EMBL" id="EFO64984.1"/>
    </source>
</evidence>
<feature type="coiled-coil region" evidence="1">
    <location>
        <begin position="64"/>
        <end position="91"/>
    </location>
</feature>
<gene>
    <name evidence="3" type="ORF">GLP15_373</name>
</gene>
<evidence type="ECO:0000256" key="1">
    <source>
        <dbReference type="SAM" id="Coils"/>
    </source>
</evidence>
<evidence type="ECO:0000313" key="4">
    <source>
        <dbReference type="Proteomes" id="UP000008974"/>
    </source>
</evidence>